<name>A0A813GRK8_POLGL</name>
<dbReference type="PROSITE" id="PS51375">
    <property type="entry name" value="PPR"/>
    <property type="match status" value="3"/>
</dbReference>
<protein>
    <recommendedName>
        <fullName evidence="6">Pentatricopeptide repeat-containing protein, chloroplastic</fullName>
    </recommendedName>
</protein>
<comment type="caution">
    <text evidence="4">The sequence shown here is derived from an EMBL/GenBank/DDBJ whole genome shotgun (WGS) entry which is preliminary data.</text>
</comment>
<feature type="transmembrane region" description="Helical" evidence="3">
    <location>
        <begin position="403"/>
        <end position="421"/>
    </location>
</feature>
<keyword evidence="3" id="KW-0812">Transmembrane</keyword>
<keyword evidence="5" id="KW-1185">Reference proteome</keyword>
<keyword evidence="3" id="KW-0472">Membrane</keyword>
<evidence type="ECO:0000313" key="4">
    <source>
        <dbReference type="EMBL" id="CAE8625257.1"/>
    </source>
</evidence>
<dbReference type="InterPro" id="IPR002885">
    <property type="entry name" value="PPR_rpt"/>
</dbReference>
<evidence type="ECO:0000256" key="1">
    <source>
        <dbReference type="ARBA" id="ARBA00022737"/>
    </source>
</evidence>
<accession>A0A813GRK8</accession>
<dbReference type="Gene3D" id="1.25.40.10">
    <property type="entry name" value="Tetratricopeptide repeat domain"/>
    <property type="match status" value="5"/>
</dbReference>
<feature type="repeat" description="PPR" evidence="2">
    <location>
        <begin position="172"/>
        <end position="207"/>
    </location>
</feature>
<dbReference type="PANTHER" id="PTHR47447:SF24">
    <property type="entry name" value="PENTATRICOPEPTIDE REPEAT-CONTAINING PROTEIN"/>
    <property type="match status" value="1"/>
</dbReference>
<keyword evidence="1" id="KW-0677">Repeat</keyword>
<feature type="transmembrane region" description="Helical" evidence="3">
    <location>
        <begin position="630"/>
        <end position="655"/>
    </location>
</feature>
<evidence type="ECO:0000256" key="3">
    <source>
        <dbReference type="SAM" id="Phobius"/>
    </source>
</evidence>
<feature type="repeat" description="PPR" evidence="2">
    <location>
        <begin position="902"/>
        <end position="936"/>
    </location>
</feature>
<dbReference type="Pfam" id="PF13041">
    <property type="entry name" value="PPR_2"/>
    <property type="match status" value="1"/>
</dbReference>
<dbReference type="EMBL" id="CAJNNV010028624">
    <property type="protein sequence ID" value="CAE8625257.1"/>
    <property type="molecule type" value="Genomic_DNA"/>
</dbReference>
<keyword evidence="3" id="KW-1133">Transmembrane helix</keyword>
<feature type="transmembrane region" description="Helical" evidence="3">
    <location>
        <begin position="667"/>
        <end position="686"/>
    </location>
</feature>
<organism evidence="4 5">
    <name type="scientific">Polarella glacialis</name>
    <name type="common">Dinoflagellate</name>
    <dbReference type="NCBI Taxonomy" id="89957"/>
    <lineage>
        <taxon>Eukaryota</taxon>
        <taxon>Sar</taxon>
        <taxon>Alveolata</taxon>
        <taxon>Dinophyceae</taxon>
        <taxon>Suessiales</taxon>
        <taxon>Suessiaceae</taxon>
        <taxon>Polarella</taxon>
    </lineage>
</organism>
<dbReference type="PANTHER" id="PTHR47447">
    <property type="entry name" value="OS03G0856100 PROTEIN"/>
    <property type="match status" value="1"/>
</dbReference>
<feature type="repeat" description="PPR" evidence="2">
    <location>
        <begin position="137"/>
        <end position="171"/>
    </location>
</feature>
<dbReference type="Proteomes" id="UP000654075">
    <property type="component" value="Unassembled WGS sequence"/>
</dbReference>
<dbReference type="OrthoDB" id="185373at2759"/>
<dbReference type="InterPro" id="IPR011990">
    <property type="entry name" value="TPR-like_helical_dom_sf"/>
</dbReference>
<reference evidence="4" key="1">
    <citation type="submission" date="2021-02" db="EMBL/GenBank/DDBJ databases">
        <authorList>
            <person name="Dougan E. K."/>
            <person name="Rhodes N."/>
            <person name="Thang M."/>
            <person name="Chan C."/>
        </authorList>
    </citation>
    <scope>NUCLEOTIDE SEQUENCE</scope>
</reference>
<gene>
    <name evidence="4" type="ORF">PGLA1383_LOCUS42264</name>
</gene>
<evidence type="ECO:0008006" key="6">
    <source>
        <dbReference type="Google" id="ProtNLM"/>
    </source>
</evidence>
<proteinExistence type="predicted"/>
<feature type="transmembrane region" description="Helical" evidence="3">
    <location>
        <begin position="433"/>
        <end position="451"/>
    </location>
</feature>
<evidence type="ECO:0000256" key="2">
    <source>
        <dbReference type="PROSITE-ProRule" id="PRU00708"/>
    </source>
</evidence>
<evidence type="ECO:0000313" key="5">
    <source>
        <dbReference type="Proteomes" id="UP000654075"/>
    </source>
</evidence>
<feature type="transmembrane region" description="Helical" evidence="3">
    <location>
        <begin position="472"/>
        <end position="493"/>
    </location>
</feature>
<feature type="transmembrane region" description="Helical" evidence="3">
    <location>
        <begin position="362"/>
        <end position="382"/>
    </location>
</feature>
<sequence>MACTAAVSACREQWRQCLHLLPSMRLKGLAPNILTCNAVLSGCERSGWQRCVALLRAAKDRQLAPDVRSQSSVLSACEKELRWELALGFLGRFGEQESVEPDVVLFNGAVSACEKARQWRRSLGLLGQLRLRRLQPDLFTFNAALSACEKDQQLAPALELLAELRREGLRPDVVTYSAAVSACEAAARWRQALALFSEEMRQLDIAPSAFTLSAAISACEKGGRWQLALGLLWQHRKVPSSGVELERPAERKSDLLVVYNAALRACRQAACPEAQIPGLLESMLSATVRPDMLTFDAAAAALATSGMGDGCHELVQLLGDCSSEALELQRVLAVVMLFVDDVGDAYPELSHSPWDGVTLADFVMPWFLFMAGVSLSISLGRFKRDRLSRVRGSRVVAVRALKLFALGLLLQGGGWIGGYGYGFNLATLRLCGILQRIGFGFFLVGMAELWVPELQLSSWRPGRPAVFARQAPKWLLVGVLPVVLQQVLTYATFVPSWQSTWGSDPATGNATMLDQPFTVQCDLTGSIATPQCSATAYCDRLLFGQDRLGVWMSSRMSLCSPCSPGDPHPVYRPDCAQRAAQFTPEPWCAAHMYDPEGVLSSLPALTSVWLGAHFGHAAVPGALGQTAGDGWFLCHWAACSLLLLLGALAVCEAALVPLNKQLWSPSYLLLTAGSCGAALTLLHWALSENAQEDGPRVAGRRRESRSTARKLLAPLEMMGMNAILVFFWHGTAEALLGWVYVASPLDPPDGSTEYPQGTILGWIHEDLLGRSVLADLAGVLREAVSTNGNSQSLNFPKKPRLTSYIRELGRETLWEAASAQLWGAKAQGVRADTVLCNAALAACERAQQWTQALCLAAHLPACGLIPDSATIGTALSACCKALRWNWAFQVLVSARSSSVQSNVISYNTVVSALAKIQLWQQGLQSLQRLFADGALPNVVTCNAAMASCITADRWKWAVWLLGLQSCPDEVSLGSVVSACSRGREWQRCLSLVRTSCSSNLDNINNNNININKNNKNNINKNNNNNNNVALNAALSSLGDGRTAQGDQQWQRASLLLFEAFSQQRLEADVTSFSSAANACGMSMHWPRALAILGSARAAAGLRLDLVGASALVAEASRGLRWEQASLLLAQMSSAGLRPNIFAFTSLAGALGGCSLWAQAVEAVLSLARLGVREEDGGASAAAVAACSSASALAWLARAVLLGTVGATAVNSAIGALARATLWRRALYIVDSSDLRASTDAVGVSTAMTACQTAEGWTHCLALLRRMQARRWTPDCAAYRCAVRSCGLGNSWLSAEQLFEEMRLSGLDDQDGSVLDSSIFAAERGSSPWTR</sequence>